<dbReference type="InterPro" id="IPR011662">
    <property type="entry name" value="Secretin/TonB_short_N"/>
</dbReference>
<evidence type="ECO:0000313" key="11">
    <source>
        <dbReference type="Proteomes" id="UP000190102"/>
    </source>
</evidence>
<dbReference type="InterPro" id="IPR008965">
    <property type="entry name" value="CBM2/CBM3_carb-bd_dom_sf"/>
</dbReference>
<name>A0A1T4PDY3_9BACT</name>
<evidence type="ECO:0000256" key="1">
    <source>
        <dbReference type="ARBA" id="ARBA00004370"/>
    </source>
</evidence>
<dbReference type="SUPFAM" id="SSF48452">
    <property type="entry name" value="TPR-like"/>
    <property type="match status" value="1"/>
</dbReference>
<organism evidence="10 11">
    <name type="scientific">Trichlorobacter thiogenes</name>
    <dbReference type="NCBI Taxonomy" id="115783"/>
    <lineage>
        <taxon>Bacteria</taxon>
        <taxon>Pseudomonadati</taxon>
        <taxon>Thermodesulfobacteriota</taxon>
        <taxon>Desulfuromonadia</taxon>
        <taxon>Geobacterales</taxon>
        <taxon>Geobacteraceae</taxon>
        <taxon>Trichlorobacter</taxon>
    </lineage>
</organism>
<dbReference type="Gene3D" id="3.30.1370.120">
    <property type="match status" value="1"/>
</dbReference>
<dbReference type="GO" id="GO:0009306">
    <property type="term" value="P:protein secretion"/>
    <property type="evidence" value="ECO:0007669"/>
    <property type="project" value="InterPro"/>
</dbReference>
<dbReference type="Gene3D" id="3.55.50.30">
    <property type="match status" value="1"/>
</dbReference>
<feature type="signal peptide" evidence="8">
    <location>
        <begin position="1"/>
        <end position="31"/>
    </location>
</feature>
<dbReference type="InterPro" id="IPR038591">
    <property type="entry name" value="NolW-like_sf"/>
</dbReference>
<sequence length="785" mass="84548">MVTVTASIQRTIRLLTALMLSTALCLSGCSAAQKAFSKGEQLEQEGNFEAAMYSYAEAFSKNAAEGSYRLSFFRARETAAKQRAKAGHELMAEGRYGAAQENFQAAAVLDPTTERFKQLTEQAARLELAQKSYLAGLDFEQSNNLPYAQSAYLRAIALHPDFKLYQEALGRISMTPTTRLDGRELQLKSAKPLTLKASGTRLKEFFATITRLSGINFIFDPDIKEQPVRIALENSSFRQALDQLAAQYKLGYAVINETAVLIYPQSTEKTKQYQDMQLRTFHLNYLEAKKAANLIRTMLQVRKLYINEDANALVVRDTREVNDVIEKILAANDQPEAEVLLDVEVIEISDKNAKNVGLLLSNYDVQLGAFKGSKLLATTLKETTSTTSTTVITDATIDNLVKAFSMGGYGGFVTVPNAQYNFGKTLANGEVLSNPKLRVKNKEKAKFNVGTRVPITTTTMATTGTTSQVNVQYVDVGVKVNAEPTIQLNNEVSIKLGLEVSSIISRETVGGKDSATTVVTIGTRNLDTVLSLKDGETSVIGGLIANAKSDSKQKIFLLGDIPLIGPLLSNTKSDNDKTELILAITPRLVRGVAVPQQPLTSFSSGKEDLPALQPPAPTQRQALFRPAGAAPAAAQAAQPAPTTPAAPLKPGILKFAASSLVAVGQQFTVQVMVDEITDLKGGSFTLSYTPALLHLLSVTEGSLLNQNGDPTSFSTQADPSNGSILITLSQTTPGPGATDGGNLATLVFRARNKGQATLGVTQTSLLSSSNHPLPFKITNKLIEIQ</sequence>
<dbReference type="Gene3D" id="2.60.40.680">
    <property type="match status" value="1"/>
</dbReference>
<dbReference type="GO" id="GO:0030246">
    <property type="term" value="F:carbohydrate binding"/>
    <property type="evidence" value="ECO:0007669"/>
    <property type="project" value="InterPro"/>
</dbReference>
<keyword evidence="5" id="KW-0998">Cell outer membrane</keyword>
<feature type="chain" id="PRO_5013273081" evidence="8">
    <location>
        <begin position="32"/>
        <end position="785"/>
    </location>
</feature>
<feature type="domain" description="Secretin/TonB short N-terminal" evidence="9">
    <location>
        <begin position="215"/>
        <end position="265"/>
    </location>
</feature>
<dbReference type="STRING" id="115783.SAMN02745119_01926"/>
<evidence type="ECO:0000256" key="3">
    <source>
        <dbReference type="ARBA" id="ARBA00022729"/>
    </source>
</evidence>
<dbReference type="AlphaFoldDB" id="A0A1T4PDY3"/>
<dbReference type="EMBL" id="FUWR01000009">
    <property type="protein sequence ID" value="SJZ89018.1"/>
    <property type="molecule type" value="Genomic_DNA"/>
</dbReference>
<dbReference type="SUPFAM" id="SSF49384">
    <property type="entry name" value="Carbohydrate-binding domain"/>
    <property type="match status" value="1"/>
</dbReference>
<keyword evidence="3 8" id="KW-0732">Signal</keyword>
<keyword evidence="4" id="KW-0472">Membrane</keyword>
<evidence type="ECO:0000256" key="6">
    <source>
        <dbReference type="RuleBase" id="RU004003"/>
    </source>
</evidence>
<protein>
    <submittedName>
        <fullName evidence="10">General secretion pathway protein D</fullName>
    </submittedName>
</protein>
<dbReference type="Pfam" id="PF03958">
    <property type="entry name" value="Secretin_N"/>
    <property type="match status" value="1"/>
</dbReference>
<dbReference type="GO" id="GO:0009279">
    <property type="term" value="C:cell outer membrane"/>
    <property type="evidence" value="ECO:0007669"/>
    <property type="project" value="UniProtKB-SubCell"/>
</dbReference>
<dbReference type="InterPro" id="IPR005644">
    <property type="entry name" value="NolW-like"/>
</dbReference>
<dbReference type="PANTHER" id="PTHR30332:SF17">
    <property type="entry name" value="TYPE IV PILIATION SYSTEM PROTEIN DR_0774-RELATED"/>
    <property type="match status" value="1"/>
</dbReference>
<evidence type="ECO:0000256" key="7">
    <source>
        <dbReference type="RuleBase" id="RU004004"/>
    </source>
</evidence>
<dbReference type="GO" id="GO:0000272">
    <property type="term" value="P:polysaccharide catabolic process"/>
    <property type="evidence" value="ECO:0007669"/>
    <property type="project" value="InterPro"/>
</dbReference>
<dbReference type="PANTHER" id="PTHR30332">
    <property type="entry name" value="PROBABLE GENERAL SECRETION PATHWAY PROTEIN D"/>
    <property type="match status" value="1"/>
</dbReference>
<dbReference type="CDD" id="cd08547">
    <property type="entry name" value="Type_II_cohesin"/>
    <property type="match status" value="1"/>
</dbReference>
<dbReference type="PRINTS" id="PR00811">
    <property type="entry name" value="BCTERIALGSPD"/>
</dbReference>
<keyword evidence="2 7" id="KW-0813">Transport</keyword>
<dbReference type="InterPro" id="IPR001775">
    <property type="entry name" value="GspD/PilQ"/>
</dbReference>
<dbReference type="InterPro" id="IPR050810">
    <property type="entry name" value="Bact_Secretion_Sys_Channel"/>
</dbReference>
<gene>
    <name evidence="10" type="ORF">SAMN02745119_01926</name>
</gene>
<reference evidence="11" key="1">
    <citation type="submission" date="2017-02" db="EMBL/GenBank/DDBJ databases">
        <authorList>
            <person name="Varghese N."/>
            <person name="Submissions S."/>
        </authorList>
    </citation>
    <scope>NUCLEOTIDE SEQUENCE [LARGE SCALE GENOMIC DNA]</scope>
    <source>
        <strain evidence="11">ATCC BAA-34</strain>
    </source>
</reference>
<evidence type="ECO:0000256" key="8">
    <source>
        <dbReference type="SAM" id="SignalP"/>
    </source>
</evidence>
<dbReference type="Pfam" id="PF00963">
    <property type="entry name" value="Cohesin"/>
    <property type="match status" value="1"/>
</dbReference>
<accession>A0A1T4PDY3</accession>
<dbReference type="Proteomes" id="UP000190102">
    <property type="component" value="Unassembled WGS sequence"/>
</dbReference>
<dbReference type="Pfam" id="PF00263">
    <property type="entry name" value="Secretin"/>
    <property type="match status" value="1"/>
</dbReference>
<comment type="subcellular location">
    <subcellularLocation>
        <location evidence="7">Cell outer membrane</location>
    </subcellularLocation>
    <subcellularLocation>
        <location evidence="1">Membrane</location>
    </subcellularLocation>
</comment>
<dbReference type="InterPro" id="IPR004846">
    <property type="entry name" value="T2SS/T3SS_dom"/>
</dbReference>
<evidence type="ECO:0000259" key="9">
    <source>
        <dbReference type="SMART" id="SM00965"/>
    </source>
</evidence>
<evidence type="ECO:0000256" key="2">
    <source>
        <dbReference type="ARBA" id="ARBA00022448"/>
    </source>
</evidence>
<evidence type="ECO:0000256" key="5">
    <source>
        <dbReference type="ARBA" id="ARBA00023237"/>
    </source>
</evidence>
<comment type="similarity">
    <text evidence="6">Belongs to the bacterial secretin family.</text>
</comment>
<keyword evidence="11" id="KW-1185">Reference proteome</keyword>
<evidence type="ECO:0000256" key="4">
    <source>
        <dbReference type="ARBA" id="ARBA00023136"/>
    </source>
</evidence>
<dbReference type="Gene3D" id="1.25.40.10">
    <property type="entry name" value="Tetratricopeptide repeat domain"/>
    <property type="match status" value="1"/>
</dbReference>
<dbReference type="SMART" id="SM00965">
    <property type="entry name" value="STN"/>
    <property type="match status" value="1"/>
</dbReference>
<dbReference type="InterPro" id="IPR011990">
    <property type="entry name" value="TPR-like_helical_dom_sf"/>
</dbReference>
<evidence type="ECO:0000313" key="10">
    <source>
        <dbReference type="EMBL" id="SJZ89018.1"/>
    </source>
</evidence>
<dbReference type="PRINTS" id="PR01032">
    <property type="entry name" value="PHAGEIV"/>
</dbReference>
<dbReference type="InterPro" id="IPR002102">
    <property type="entry name" value="Cohesin_dom"/>
</dbReference>
<proteinExistence type="inferred from homology"/>
<dbReference type="GO" id="GO:0015627">
    <property type="term" value="C:type II protein secretion system complex"/>
    <property type="evidence" value="ECO:0007669"/>
    <property type="project" value="TreeGrafter"/>
</dbReference>